<name>A0AA38VYU7_9ASTR</name>
<organism evidence="4 5">
    <name type="scientific">Centaurea solstitialis</name>
    <name type="common">yellow star-thistle</name>
    <dbReference type="NCBI Taxonomy" id="347529"/>
    <lineage>
        <taxon>Eukaryota</taxon>
        <taxon>Viridiplantae</taxon>
        <taxon>Streptophyta</taxon>
        <taxon>Embryophyta</taxon>
        <taxon>Tracheophyta</taxon>
        <taxon>Spermatophyta</taxon>
        <taxon>Magnoliopsida</taxon>
        <taxon>eudicotyledons</taxon>
        <taxon>Gunneridae</taxon>
        <taxon>Pentapetalae</taxon>
        <taxon>asterids</taxon>
        <taxon>campanulids</taxon>
        <taxon>Asterales</taxon>
        <taxon>Asteraceae</taxon>
        <taxon>Carduoideae</taxon>
        <taxon>Cardueae</taxon>
        <taxon>Centaureinae</taxon>
        <taxon>Centaurea</taxon>
    </lineage>
</organism>
<dbReference type="PANTHER" id="PTHR36766">
    <property type="entry name" value="PLANT BROAD-SPECTRUM MILDEW RESISTANCE PROTEIN RPW8"/>
    <property type="match status" value="1"/>
</dbReference>
<dbReference type="SUPFAM" id="SSF52540">
    <property type="entry name" value="P-loop containing nucleoside triphosphate hydrolases"/>
    <property type="match status" value="1"/>
</dbReference>
<dbReference type="Proteomes" id="UP001172457">
    <property type="component" value="Chromosome 7"/>
</dbReference>
<dbReference type="Pfam" id="PF00931">
    <property type="entry name" value="NB-ARC"/>
    <property type="match status" value="1"/>
</dbReference>
<feature type="domain" description="NB-ARC" evidence="3">
    <location>
        <begin position="35"/>
        <end position="134"/>
    </location>
</feature>
<dbReference type="InterPro" id="IPR027417">
    <property type="entry name" value="P-loop_NTPase"/>
</dbReference>
<dbReference type="InterPro" id="IPR002182">
    <property type="entry name" value="NB-ARC"/>
</dbReference>
<reference evidence="4" key="1">
    <citation type="submission" date="2023-03" db="EMBL/GenBank/DDBJ databases">
        <title>Chromosome-scale reference genome and RAD-based genetic map of yellow starthistle (Centaurea solstitialis) reveal putative structural variation and QTLs associated with invader traits.</title>
        <authorList>
            <person name="Reatini B."/>
            <person name="Cang F.A."/>
            <person name="Jiang Q."/>
            <person name="Mckibben M.T.W."/>
            <person name="Barker M.S."/>
            <person name="Rieseberg L.H."/>
            <person name="Dlugosch K.M."/>
        </authorList>
    </citation>
    <scope>NUCLEOTIDE SEQUENCE</scope>
    <source>
        <strain evidence="4">CAN-66</strain>
        <tissue evidence="4">Leaf</tissue>
    </source>
</reference>
<gene>
    <name evidence="4" type="ORF">OSB04_026538</name>
</gene>
<evidence type="ECO:0000313" key="4">
    <source>
        <dbReference type="EMBL" id="KAJ9540032.1"/>
    </source>
</evidence>
<comment type="caution">
    <text evidence="4">The sequence shown here is derived from an EMBL/GenBank/DDBJ whole genome shotgun (WGS) entry which is preliminary data.</text>
</comment>
<dbReference type="EMBL" id="JARYMX010000007">
    <property type="protein sequence ID" value="KAJ9540032.1"/>
    <property type="molecule type" value="Genomic_DNA"/>
</dbReference>
<evidence type="ECO:0000256" key="1">
    <source>
        <dbReference type="ARBA" id="ARBA00022614"/>
    </source>
</evidence>
<dbReference type="PANTHER" id="PTHR36766:SF70">
    <property type="entry name" value="DISEASE RESISTANCE PROTEIN RGA4"/>
    <property type="match status" value="1"/>
</dbReference>
<proteinExistence type="predicted"/>
<evidence type="ECO:0000259" key="3">
    <source>
        <dbReference type="Pfam" id="PF00931"/>
    </source>
</evidence>
<sequence>MDEVYGRDETVYSVVEKIYCVDIVRDVGEGFRVYVYNHPRVKDNFEIQLWGYVSSDFQVHNLTRKLIQAINKAPCETLESEEMQGTFQDMLEGKRFIIVLDDTTEWDKLCKPLIGGAKGSILVVTTRNHSSCKCWHVFPSSNINSDVYLKTTRACASERESEDENITELESMGKELVKRCNKIPLAINALSRLMWSKNSVRAWQSVKDNEMWEEQQENDNLPALKLSYDNLPLHIKKLFRHEMGKDFLIQMWTANGFIPPVYDWQQKKFLNAFKEQDVLSINHNDIDMVCKMDDLIHYLGQYLMGYDNSFRESGTDLIVQNEVNVLYLCSSCPNFSLSNRDLKRLRSLRSLFVKNSISTRVDNLSTKLASLTLVLCLNLCKLPNGMRHDKKVSMSLKTSMNLLMSKKGAQIRELGDLDILGGRLKLRRLNATAGSKRFNKIYRICKFQILSRCPKAYYVRIYVRFQHPCT</sequence>
<evidence type="ECO:0000256" key="2">
    <source>
        <dbReference type="ARBA" id="ARBA00022821"/>
    </source>
</evidence>
<keyword evidence="5" id="KW-1185">Reference proteome</keyword>
<dbReference type="Gene3D" id="1.10.8.430">
    <property type="entry name" value="Helical domain of apoptotic protease-activating factors"/>
    <property type="match status" value="1"/>
</dbReference>
<accession>A0AA38VYU7</accession>
<evidence type="ECO:0000313" key="5">
    <source>
        <dbReference type="Proteomes" id="UP001172457"/>
    </source>
</evidence>
<dbReference type="AlphaFoldDB" id="A0AA38VYU7"/>
<dbReference type="GO" id="GO:0006952">
    <property type="term" value="P:defense response"/>
    <property type="evidence" value="ECO:0007669"/>
    <property type="project" value="UniProtKB-KW"/>
</dbReference>
<dbReference type="GO" id="GO:0043531">
    <property type="term" value="F:ADP binding"/>
    <property type="evidence" value="ECO:0007669"/>
    <property type="project" value="InterPro"/>
</dbReference>
<dbReference type="Gene3D" id="3.40.50.300">
    <property type="entry name" value="P-loop containing nucleotide triphosphate hydrolases"/>
    <property type="match status" value="1"/>
</dbReference>
<keyword evidence="1" id="KW-0433">Leucine-rich repeat</keyword>
<dbReference type="InterPro" id="IPR042197">
    <property type="entry name" value="Apaf_helical"/>
</dbReference>
<protein>
    <recommendedName>
        <fullName evidence="3">NB-ARC domain-containing protein</fullName>
    </recommendedName>
</protein>
<keyword evidence="2" id="KW-0611">Plant defense</keyword>